<name>A0A9E2NX66_9FUSO</name>
<accession>A0A9E2NX66</accession>
<feature type="coiled-coil region" evidence="1">
    <location>
        <begin position="48"/>
        <end position="75"/>
    </location>
</feature>
<proteinExistence type="predicted"/>
<comment type="caution">
    <text evidence="2">The sequence shown here is derived from an EMBL/GenBank/DDBJ whole genome shotgun (WGS) entry which is preliminary data.</text>
</comment>
<reference evidence="2" key="1">
    <citation type="journal article" date="2021" name="PeerJ">
        <title>Extensive microbial diversity within the chicken gut microbiome revealed by metagenomics and culture.</title>
        <authorList>
            <person name="Gilroy R."/>
            <person name="Ravi A."/>
            <person name="Getino M."/>
            <person name="Pursley I."/>
            <person name="Horton D.L."/>
            <person name="Alikhan N.F."/>
            <person name="Baker D."/>
            <person name="Gharbi K."/>
            <person name="Hall N."/>
            <person name="Watson M."/>
            <person name="Adriaenssens E.M."/>
            <person name="Foster-Nyarko E."/>
            <person name="Jarju S."/>
            <person name="Secka A."/>
            <person name="Antonio M."/>
            <person name="Oren A."/>
            <person name="Chaudhuri R.R."/>
            <person name="La Ragione R."/>
            <person name="Hildebrand F."/>
            <person name="Pallen M.J."/>
        </authorList>
    </citation>
    <scope>NUCLEOTIDE SEQUENCE</scope>
    <source>
        <strain evidence="2">A6-441</strain>
    </source>
</reference>
<dbReference type="Proteomes" id="UP000724657">
    <property type="component" value="Unassembled WGS sequence"/>
</dbReference>
<evidence type="ECO:0000256" key="1">
    <source>
        <dbReference type="SAM" id="Coils"/>
    </source>
</evidence>
<dbReference type="AlphaFoldDB" id="A0A9E2NX66"/>
<evidence type="ECO:0000313" key="3">
    <source>
        <dbReference type="Proteomes" id="UP000724657"/>
    </source>
</evidence>
<protein>
    <submittedName>
        <fullName evidence="2">Uncharacterized protein</fullName>
    </submittedName>
</protein>
<keyword evidence="1" id="KW-0175">Coiled coil</keyword>
<organism evidence="2 3">
    <name type="scientific">Candidatus Fusobacterium pullicola</name>
    <dbReference type="NCBI Taxonomy" id="2838601"/>
    <lineage>
        <taxon>Bacteria</taxon>
        <taxon>Fusobacteriati</taxon>
        <taxon>Fusobacteriota</taxon>
        <taxon>Fusobacteriia</taxon>
        <taxon>Fusobacteriales</taxon>
        <taxon>Fusobacteriaceae</taxon>
        <taxon>Fusobacterium</taxon>
    </lineage>
</organism>
<reference evidence="2" key="2">
    <citation type="submission" date="2021-04" db="EMBL/GenBank/DDBJ databases">
        <authorList>
            <person name="Gilroy R."/>
        </authorList>
    </citation>
    <scope>NUCLEOTIDE SEQUENCE</scope>
    <source>
        <strain evidence="2">A6-441</strain>
    </source>
</reference>
<evidence type="ECO:0000313" key="2">
    <source>
        <dbReference type="EMBL" id="MBU3842440.1"/>
    </source>
</evidence>
<dbReference type="EMBL" id="JAHLFN010000055">
    <property type="protein sequence ID" value="MBU3842440.1"/>
    <property type="molecule type" value="Genomic_DNA"/>
</dbReference>
<sequence length="133" mass="15211">MKKIIYFLVIVLCSTTIIASEGLGIVSDEDFLKVGVTSENVEKAKMMVNRVSTNYKMLILEKKQLELEVNKYVLEGPEANLEKIDAIFDKIGAIEASILKDRIRSQIEMQKYITQEQYLKARDIAIKRLNTPK</sequence>
<gene>
    <name evidence="2" type="ORF">IAA47_05590</name>
</gene>